<dbReference type="EMBL" id="JAUSVK010000001">
    <property type="protein sequence ID" value="MDQ0394864.1"/>
    <property type="molecule type" value="Genomic_DNA"/>
</dbReference>
<dbReference type="Proteomes" id="UP001237448">
    <property type="component" value="Unassembled WGS sequence"/>
</dbReference>
<dbReference type="InterPro" id="IPR005119">
    <property type="entry name" value="LysR_subst-bd"/>
</dbReference>
<dbReference type="RefSeq" id="WP_307432718.1">
    <property type="nucleotide sequence ID" value="NZ_JAUSVK010000001.1"/>
</dbReference>
<dbReference type="PANTHER" id="PTHR30537">
    <property type="entry name" value="HTH-TYPE TRANSCRIPTIONAL REGULATOR"/>
    <property type="match status" value="1"/>
</dbReference>
<feature type="domain" description="HTH lysR-type" evidence="5">
    <location>
        <begin position="1"/>
        <end position="61"/>
    </location>
</feature>
<evidence type="ECO:0000313" key="7">
    <source>
        <dbReference type="Proteomes" id="UP001237448"/>
    </source>
</evidence>
<dbReference type="GO" id="GO:0003677">
    <property type="term" value="F:DNA binding"/>
    <property type="evidence" value="ECO:0007669"/>
    <property type="project" value="UniProtKB-KW"/>
</dbReference>
<dbReference type="SUPFAM" id="SSF53850">
    <property type="entry name" value="Periplasmic binding protein-like II"/>
    <property type="match status" value="1"/>
</dbReference>
<sequence length="301" mass="32061">MDRDLLAHLPIVLTVARRGGFASAAAALNMSPSAVSHAVKAVEDRLGQPLFVRTTRSVALTEAGASFVASVGPALATVEESVERVRSAKGQVAGLLRLNMPRLALPLAITPAIVAMSRLYPDLTIEITADESLVDIVADGYDAGIRLGEMIAQDMIAVRLTPPFQAVTVAAPSYLEERGVPDAIADLAGHNCIGYRLISSGAAYAWDLQDEDGRAVSVAVSGSVRVTDSLYARELALQGVGIAYVFEPLVREDLSAGRLRRVLPAASIEEPGLFLYFPRNSSGVPKLRAFIDTLRRTLRLS</sequence>
<dbReference type="InterPro" id="IPR036390">
    <property type="entry name" value="WH_DNA-bd_sf"/>
</dbReference>
<evidence type="ECO:0000259" key="5">
    <source>
        <dbReference type="PROSITE" id="PS50931"/>
    </source>
</evidence>
<keyword evidence="4" id="KW-0804">Transcription</keyword>
<evidence type="ECO:0000313" key="6">
    <source>
        <dbReference type="EMBL" id="MDQ0394864.1"/>
    </source>
</evidence>
<proteinExistence type="inferred from homology"/>
<dbReference type="PANTHER" id="PTHR30537:SF1">
    <property type="entry name" value="HTH-TYPE TRANSCRIPTIONAL REGULATOR PGRR"/>
    <property type="match status" value="1"/>
</dbReference>
<dbReference type="InterPro" id="IPR000847">
    <property type="entry name" value="LysR_HTH_N"/>
</dbReference>
<evidence type="ECO:0000256" key="2">
    <source>
        <dbReference type="ARBA" id="ARBA00023015"/>
    </source>
</evidence>
<evidence type="ECO:0000256" key="4">
    <source>
        <dbReference type="ARBA" id="ARBA00023163"/>
    </source>
</evidence>
<dbReference type="PROSITE" id="PS50931">
    <property type="entry name" value="HTH_LYSR"/>
    <property type="match status" value="1"/>
</dbReference>
<comment type="caution">
    <text evidence="6">The sequence shown here is derived from an EMBL/GenBank/DDBJ whole genome shotgun (WGS) entry which is preliminary data.</text>
</comment>
<protein>
    <submittedName>
        <fullName evidence="6">DNA-binding transcriptional LysR family regulator</fullName>
    </submittedName>
</protein>
<dbReference type="Gene3D" id="1.10.10.10">
    <property type="entry name" value="Winged helix-like DNA-binding domain superfamily/Winged helix DNA-binding domain"/>
    <property type="match status" value="1"/>
</dbReference>
<dbReference type="Pfam" id="PF00126">
    <property type="entry name" value="HTH_1"/>
    <property type="match status" value="1"/>
</dbReference>
<dbReference type="Pfam" id="PF03466">
    <property type="entry name" value="LysR_substrate"/>
    <property type="match status" value="1"/>
</dbReference>
<keyword evidence="3 6" id="KW-0238">DNA-binding</keyword>
<organism evidence="6 7">
    <name type="scientific">Labrys monachus</name>
    <dbReference type="NCBI Taxonomy" id="217067"/>
    <lineage>
        <taxon>Bacteria</taxon>
        <taxon>Pseudomonadati</taxon>
        <taxon>Pseudomonadota</taxon>
        <taxon>Alphaproteobacteria</taxon>
        <taxon>Hyphomicrobiales</taxon>
        <taxon>Xanthobacteraceae</taxon>
        <taxon>Labrys</taxon>
    </lineage>
</organism>
<dbReference type="InterPro" id="IPR058163">
    <property type="entry name" value="LysR-type_TF_proteobact-type"/>
</dbReference>
<keyword evidence="7" id="KW-1185">Reference proteome</keyword>
<evidence type="ECO:0000256" key="3">
    <source>
        <dbReference type="ARBA" id="ARBA00023125"/>
    </source>
</evidence>
<comment type="similarity">
    <text evidence="1">Belongs to the LysR transcriptional regulatory family.</text>
</comment>
<dbReference type="InterPro" id="IPR036388">
    <property type="entry name" value="WH-like_DNA-bd_sf"/>
</dbReference>
<reference evidence="6 7" key="1">
    <citation type="submission" date="2023-07" db="EMBL/GenBank/DDBJ databases">
        <title>Genomic Encyclopedia of Type Strains, Phase IV (KMG-IV): sequencing the most valuable type-strain genomes for metagenomic binning, comparative biology and taxonomic classification.</title>
        <authorList>
            <person name="Goeker M."/>
        </authorList>
    </citation>
    <scope>NUCLEOTIDE SEQUENCE [LARGE SCALE GENOMIC DNA]</scope>
    <source>
        <strain evidence="6 7">DSM 5896</strain>
    </source>
</reference>
<name>A0ABU0FJS5_9HYPH</name>
<dbReference type="Gene3D" id="3.40.190.290">
    <property type="match status" value="1"/>
</dbReference>
<accession>A0ABU0FJS5</accession>
<keyword evidence="2" id="KW-0805">Transcription regulation</keyword>
<gene>
    <name evidence="6" type="ORF">J3R73_004656</name>
</gene>
<evidence type="ECO:0000256" key="1">
    <source>
        <dbReference type="ARBA" id="ARBA00009437"/>
    </source>
</evidence>
<dbReference type="SUPFAM" id="SSF46785">
    <property type="entry name" value="Winged helix' DNA-binding domain"/>
    <property type="match status" value="1"/>
</dbReference>